<evidence type="ECO:0000313" key="2">
    <source>
        <dbReference type="EMBL" id="MBC5630121.1"/>
    </source>
</evidence>
<reference evidence="2 3" key="1">
    <citation type="submission" date="2020-08" db="EMBL/GenBank/DDBJ databases">
        <title>Genome public.</title>
        <authorList>
            <person name="Liu C."/>
            <person name="Sun Q."/>
        </authorList>
    </citation>
    <scope>NUCLEOTIDE SEQUENCE [LARGE SCALE GENOMIC DNA]</scope>
    <source>
        <strain evidence="2 3">NSJ-6</strain>
    </source>
</reference>
<dbReference type="PIRSF" id="PIRSF000915">
    <property type="entry name" value="PGP-type_phosphatase"/>
    <property type="match status" value="1"/>
</dbReference>
<dbReference type="NCBIfam" id="TIGR01460">
    <property type="entry name" value="HAD-SF-IIA"/>
    <property type="match status" value="1"/>
</dbReference>
<evidence type="ECO:0000256" key="1">
    <source>
        <dbReference type="PIRNR" id="PIRNR000915"/>
    </source>
</evidence>
<dbReference type="Pfam" id="PF13344">
    <property type="entry name" value="Hydrolase_6"/>
    <property type="match status" value="1"/>
</dbReference>
<keyword evidence="1" id="KW-0460">Magnesium</keyword>
<gene>
    <name evidence="2" type="ORF">H8S20_14715</name>
</gene>
<sequence length="268" mass="30303">MKRIDEAKCFILDLDGTIYLGEEIIDGAVDFINELNKTNKKVIFLTNNSSKNNNYYKEKLKMFGINVNNNSIFTSGEATTIYLNSRKPGSKVFLIGTNYLKEEFKRSGFNVTDIYENDIDFVVLGFDTTLTYNKLWIACDLIRDGVEFIATHPDINCPLEGGKFMPDAGAIIEFIYASTGKRPNIIGKPNSEIINCICQKYRIKKEDMIIVGDRLYTDIKTGINSGIASILVLSGETKADDYKKSNIKADFVYDSVKEIINEFNNKYS</sequence>
<dbReference type="PANTHER" id="PTHR19288:SF46">
    <property type="entry name" value="HALOACID DEHALOGENASE-LIKE HYDROLASE DOMAIN-CONTAINING PROTEIN 2"/>
    <property type="match status" value="1"/>
</dbReference>
<evidence type="ECO:0000313" key="3">
    <source>
        <dbReference type="Proteomes" id="UP000596929"/>
    </source>
</evidence>
<dbReference type="SFLD" id="SFLDG01139">
    <property type="entry name" value="C2.A:_Pyridoxal_Phosphate_Phos"/>
    <property type="match status" value="1"/>
</dbReference>
<dbReference type="RefSeq" id="WP_032118621.1">
    <property type="nucleotide sequence ID" value="NZ_JACOOO010000034.1"/>
</dbReference>
<organism evidence="2 3">
    <name type="scientific">Clostridium hominis</name>
    <dbReference type="NCBI Taxonomy" id="2763036"/>
    <lineage>
        <taxon>Bacteria</taxon>
        <taxon>Bacillati</taxon>
        <taxon>Bacillota</taxon>
        <taxon>Clostridia</taxon>
        <taxon>Eubacteriales</taxon>
        <taxon>Clostridiaceae</taxon>
        <taxon>Clostridium</taxon>
    </lineage>
</organism>
<dbReference type="InterPro" id="IPR023214">
    <property type="entry name" value="HAD_sf"/>
</dbReference>
<comment type="function">
    <text evidence="1">Catalyzes the dephosphorylation of 2-6 carbon acid sugars in vitro.</text>
</comment>
<dbReference type="Pfam" id="PF13242">
    <property type="entry name" value="Hydrolase_like"/>
    <property type="match status" value="1"/>
</dbReference>
<comment type="similarity">
    <text evidence="1">Belongs to the HAD-like hydrolase superfamily. NagD family.</text>
</comment>
<dbReference type="EMBL" id="JACOOO010000034">
    <property type="protein sequence ID" value="MBC5630121.1"/>
    <property type="molecule type" value="Genomic_DNA"/>
</dbReference>
<comment type="cofactor">
    <cofactor evidence="1">
        <name>Mg(2+)</name>
        <dbReference type="ChEBI" id="CHEBI:18420"/>
    </cofactor>
</comment>
<accession>A0ABR7DFC5</accession>
<dbReference type="Gene3D" id="3.40.50.1000">
    <property type="entry name" value="HAD superfamily/HAD-like"/>
    <property type="match status" value="2"/>
</dbReference>
<dbReference type="SUPFAM" id="SSF56784">
    <property type="entry name" value="HAD-like"/>
    <property type="match status" value="1"/>
</dbReference>
<proteinExistence type="inferred from homology"/>
<keyword evidence="1" id="KW-0479">Metal-binding</keyword>
<protein>
    <recommendedName>
        <fullName evidence="1">Acid sugar phosphatase</fullName>
        <ecNumber evidence="1">3.1.3.-</ecNumber>
    </recommendedName>
</protein>
<dbReference type="SFLD" id="SFLDS00003">
    <property type="entry name" value="Haloacid_Dehalogenase"/>
    <property type="match status" value="1"/>
</dbReference>
<keyword evidence="2" id="KW-0378">Hydrolase</keyword>
<name>A0ABR7DFC5_9CLOT</name>
<dbReference type="GO" id="GO:0016787">
    <property type="term" value="F:hydrolase activity"/>
    <property type="evidence" value="ECO:0007669"/>
    <property type="project" value="UniProtKB-KW"/>
</dbReference>
<keyword evidence="3" id="KW-1185">Reference proteome</keyword>
<comment type="caution">
    <text evidence="2">The sequence shown here is derived from an EMBL/GenBank/DDBJ whole genome shotgun (WGS) entry which is preliminary data.</text>
</comment>
<dbReference type="PANTHER" id="PTHR19288">
    <property type="entry name" value="4-NITROPHENYLPHOSPHATASE-RELATED"/>
    <property type="match status" value="1"/>
</dbReference>
<dbReference type="InterPro" id="IPR036412">
    <property type="entry name" value="HAD-like_sf"/>
</dbReference>
<dbReference type="EC" id="3.1.3.-" evidence="1"/>
<dbReference type="InterPro" id="IPR006357">
    <property type="entry name" value="HAD-SF_hydro_IIA"/>
</dbReference>
<dbReference type="Proteomes" id="UP000596929">
    <property type="component" value="Unassembled WGS sequence"/>
</dbReference>